<feature type="signal peptide" evidence="1">
    <location>
        <begin position="1"/>
        <end position="26"/>
    </location>
</feature>
<keyword evidence="1" id="KW-0732">Signal</keyword>
<dbReference type="Proteomes" id="UP000297834">
    <property type="component" value="Unassembled WGS sequence"/>
</dbReference>
<comment type="caution">
    <text evidence="2">The sequence shown here is derived from an EMBL/GenBank/DDBJ whole genome shotgun (WGS) entry which is preliminary data.</text>
</comment>
<evidence type="ECO:0000313" key="2">
    <source>
        <dbReference type="EMBL" id="TEU23867.1"/>
    </source>
</evidence>
<dbReference type="RefSeq" id="WP_134245581.1">
    <property type="nucleotide sequence ID" value="NZ_SNTY01000076.1"/>
</dbReference>
<proteinExistence type="predicted"/>
<name>A0A4Y7X9J5_9GAMM</name>
<reference evidence="2 3" key="1">
    <citation type="submission" date="2019-03" db="EMBL/GenBank/DDBJ databases">
        <title>Alkanindiges illinoisensis: a potential pathogenic isolated from ascites of a gastric cancer patient with abdominal metastasis.</title>
        <authorList>
            <person name="Hu X."/>
            <person name="Yang B."/>
            <person name="Yan X."/>
            <person name="Lin L."/>
            <person name="Zhao H."/>
            <person name="Zhou F."/>
            <person name="Su B."/>
            <person name="Chen J."/>
            <person name="Rui Y."/>
            <person name="Wang Q."/>
            <person name="Zheng L."/>
        </authorList>
    </citation>
    <scope>NUCLEOTIDE SEQUENCE [LARGE SCALE GENOMIC DNA]</scope>
    <source>
        <strain evidence="2 3">NFYY 23406</strain>
    </source>
</reference>
<dbReference type="STRING" id="1120977.GCA_000619845_01302"/>
<evidence type="ECO:0000313" key="3">
    <source>
        <dbReference type="Proteomes" id="UP000297834"/>
    </source>
</evidence>
<dbReference type="InterPro" id="IPR026387">
    <property type="entry name" value="OMP_w_GlyGly"/>
</dbReference>
<keyword evidence="3" id="KW-1185">Reference proteome</keyword>
<dbReference type="NCBIfam" id="TIGR04219">
    <property type="entry name" value="OMP_w_GlyGly"/>
    <property type="match status" value="1"/>
</dbReference>
<sequence>MPKQFLNYGFGIVAALAGLLSTTAHADFIGLYAGIDGMYTKAEDSAGQSDDKFNAVYNLAFEHPVPFVPNIKLRYSDFSKADSSLNTSYMNTGLAGSTGTNGLLLNPYAGLTGQYQVEVNSLDAIGYYEILDNIVSVDAGLGVKRVNTKETVRLSAGNVATVAKNNYDETVPALYVAAGGKLPFTGFSAKAEVMAGQNSDADFSDINAEVKYNFIQNIALDLGAKFGYRVMTINFDDDSDSSFDKIEAKGPYLGLEAHF</sequence>
<organism evidence="2 3">
    <name type="scientific">Alkanindiges illinoisensis</name>
    <dbReference type="NCBI Taxonomy" id="197183"/>
    <lineage>
        <taxon>Bacteria</taxon>
        <taxon>Pseudomonadati</taxon>
        <taxon>Pseudomonadota</taxon>
        <taxon>Gammaproteobacteria</taxon>
        <taxon>Moraxellales</taxon>
        <taxon>Moraxellaceae</taxon>
        <taxon>Alkanindiges</taxon>
    </lineage>
</organism>
<gene>
    <name evidence="2" type="ORF">E2B99_13085</name>
</gene>
<accession>A0A4Y7X9J5</accession>
<dbReference type="EMBL" id="SNTY01000076">
    <property type="protein sequence ID" value="TEU23867.1"/>
    <property type="molecule type" value="Genomic_DNA"/>
</dbReference>
<feature type="chain" id="PRO_5021262432" evidence="1">
    <location>
        <begin position="27"/>
        <end position="259"/>
    </location>
</feature>
<dbReference type="OrthoDB" id="6708408at2"/>
<protein>
    <submittedName>
        <fullName evidence="2">TIGR04219 family outer membrane beta-barrel protein</fullName>
    </submittedName>
</protein>
<evidence type="ECO:0000256" key="1">
    <source>
        <dbReference type="SAM" id="SignalP"/>
    </source>
</evidence>
<dbReference type="AlphaFoldDB" id="A0A4Y7X9J5"/>